<gene>
    <name evidence="2" type="ORF">BC936DRAFT_137629</name>
</gene>
<comment type="caution">
    <text evidence="2">The sequence shown here is derived from an EMBL/GenBank/DDBJ whole genome shotgun (WGS) entry which is preliminary data.</text>
</comment>
<dbReference type="EMBL" id="RBNI01001171">
    <property type="protein sequence ID" value="RUP50813.1"/>
    <property type="molecule type" value="Genomic_DNA"/>
</dbReference>
<dbReference type="Proteomes" id="UP000268093">
    <property type="component" value="Unassembled WGS sequence"/>
</dbReference>
<dbReference type="SUPFAM" id="SSF82771">
    <property type="entry name" value="GIY-YIG endonuclease"/>
    <property type="match status" value="1"/>
</dbReference>
<dbReference type="OrthoDB" id="5381460at2759"/>
<name>A0A433DIY1_9FUNG</name>
<dbReference type="PROSITE" id="PS50164">
    <property type="entry name" value="GIY_YIG"/>
    <property type="match status" value="1"/>
</dbReference>
<dbReference type="InterPro" id="IPR000305">
    <property type="entry name" value="GIY-YIG_endonuc"/>
</dbReference>
<dbReference type="NCBIfam" id="TIGR01453">
    <property type="entry name" value="grpIintron_endo"/>
    <property type="match status" value="1"/>
</dbReference>
<proteinExistence type="predicted"/>
<organism evidence="2 3">
    <name type="scientific">Jimgerdemannia flammicorona</name>
    <dbReference type="NCBI Taxonomy" id="994334"/>
    <lineage>
        <taxon>Eukaryota</taxon>
        <taxon>Fungi</taxon>
        <taxon>Fungi incertae sedis</taxon>
        <taxon>Mucoromycota</taxon>
        <taxon>Mucoromycotina</taxon>
        <taxon>Endogonomycetes</taxon>
        <taxon>Endogonales</taxon>
        <taxon>Endogonaceae</taxon>
        <taxon>Jimgerdemannia</taxon>
    </lineage>
</organism>
<evidence type="ECO:0000313" key="2">
    <source>
        <dbReference type="EMBL" id="RUP50813.1"/>
    </source>
</evidence>
<accession>A0A433DIY1</accession>
<dbReference type="GO" id="GO:0004519">
    <property type="term" value="F:endonuclease activity"/>
    <property type="evidence" value="ECO:0007669"/>
    <property type="project" value="InterPro"/>
</dbReference>
<dbReference type="Gene3D" id="3.40.1440.10">
    <property type="entry name" value="GIY-YIG endonuclease"/>
    <property type="match status" value="1"/>
</dbReference>
<keyword evidence="3" id="KW-1185">Reference proteome</keyword>
<evidence type="ECO:0000259" key="1">
    <source>
        <dbReference type="PROSITE" id="PS50164"/>
    </source>
</evidence>
<dbReference type="Pfam" id="PF01541">
    <property type="entry name" value="GIY-YIG"/>
    <property type="match status" value="1"/>
</dbReference>
<evidence type="ECO:0000313" key="3">
    <source>
        <dbReference type="Proteomes" id="UP000268093"/>
    </source>
</evidence>
<reference evidence="2 3" key="1">
    <citation type="journal article" date="2018" name="New Phytol.">
        <title>Phylogenomics of Endogonaceae and evolution of mycorrhizas within Mucoromycota.</title>
        <authorList>
            <person name="Chang Y."/>
            <person name="Desiro A."/>
            <person name="Na H."/>
            <person name="Sandor L."/>
            <person name="Lipzen A."/>
            <person name="Clum A."/>
            <person name="Barry K."/>
            <person name="Grigoriev I.V."/>
            <person name="Martin F.M."/>
            <person name="Stajich J.E."/>
            <person name="Smith M.E."/>
            <person name="Bonito G."/>
            <person name="Spatafora J.W."/>
        </authorList>
    </citation>
    <scope>NUCLEOTIDE SEQUENCE [LARGE SCALE GENOMIC DNA]</scope>
    <source>
        <strain evidence="2 3">GMNB39</strain>
    </source>
</reference>
<sequence length="104" mass="11770">MSCEGAEDLPRIMEFKDLHLTGSFKEAKEALQDQPGVYCMLCQETGTMYVGSSCDMGTRLTDHVFNYSSNVHLQRAIALYGLSVFTFIVVEFCKPSVIIEREQY</sequence>
<feature type="domain" description="GIY-YIG" evidence="1">
    <location>
        <begin position="33"/>
        <end position="104"/>
    </location>
</feature>
<dbReference type="InterPro" id="IPR035901">
    <property type="entry name" value="GIY-YIG_endonuc_sf"/>
</dbReference>
<protein>
    <recommendedName>
        <fullName evidence="1">GIY-YIG domain-containing protein</fullName>
    </recommendedName>
</protein>
<dbReference type="AlphaFoldDB" id="A0A433DIY1"/>
<dbReference type="InterPro" id="IPR006350">
    <property type="entry name" value="Intron_endoG1"/>
</dbReference>